<feature type="compositionally biased region" description="Acidic residues" evidence="5">
    <location>
        <begin position="627"/>
        <end position="687"/>
    </location>
</feature>
<feature type="repeat" description="WD" evidence="4">
    <location>
        <begin position="122"/>
        <end position="157"/>
    </location>
</feature>
<dbReference type="SMART" id="SM00320">
    <property type="entry name" value="WD40"/>
    <property type="match status" value="4"/>
</dbReference>
<reference evidence="7 8" key="1">
    <citation type="journal article" date="2019" name="Mol. Ecol. Resour.">
        <title>Improving Illumina assemblies with Hi-C and long reads: an example with the North African dromedary.</title>
        <authorList>
            <person name="Elbers J.P."/>
            <person name="Rogers M.F."/>
            <person name="Perelman P.L."/>
            <person name="Proskuryakova A.A."/>
            <person name="Serdyukova N.A."/>
            <person name="Johnson W.E."/>
            <person name="Horin P."/>
            <person name="Corander J."/>
            <person name="Murphy D."/>
            <person name="Burger P.A."/>
        </authorList>
    </citation>
    <scope>NUCLEOTIDE SEQUENCE [LARGE SCALE GENOMIC DNA]</scope>
    <source>
        <strain evidence="7">Drom800</strain>
        <tissue evidence="7">Blood</tissue>
    </source>
</reference>
<dbReference type="AlphaFoldDB" id="A0A5N4D7C6"/>
<dbReference type="SUPFAM" id="SSF50978">
    <property type="entry name" value="WD40 repeat-like"/>
    <property type="match status" value="1"/>
</dbReference>
<keyword evidence="2" id="KW-0539">Nucleus</keyword>
<evidence type="ECO:0000313" key="8">
    <source>
        <dbReference type="Proteomes" id="UP000299084"/>
    </source>
</evidence>
<dbReference type="Gene3D" id="2.130.10.10">
    <property type="entry name" value="YVTN repeat-like/Quinoprotein amine dehydrogenase"/>
    <property type="match status" value="2"/>
</dbReference>
<evidence type="ECO:0000313" key="7">
    <source>
        <dbReference type="EMBL" id="KAB1266960.1"/>
    </source>
</evidence>
<dbReference type="EMBL" id="JWIN03000015">
    <property type="protein sequence ID" value="KAB1266960.1"/>
    <property type="molecule type" value="Genomic_DNA"/>
</dbReference>
<evidence type="ECO:0000256" key="1">
    <source>
        <dbReference type="ARBA" id="ARBA00004123"/>
    </source>
</evidence>
<evidence type="ECO:0000256" key="4">
    <source>
        <dbReference type="PROSITE-ProRule" id="PRU00221"/>
    </source>
</evidence>
<comment type="similarity">
    <text evidence="3">Belongs to the UTP5 family.</text>
</comment>
<accession>A0A5N4D7C6</accession>
<name>A0A5N4D7C6_CAMDR</name>
<dbReference type="PANTHER" id="PTHR44267">
    <property type="entry name" value="WD REPEAT-CONTAINING PROTEIN 43"/>
    <property type="match status" value="1"/>
</dbReference>
<dbReference type="InterPro" id="IPR015943">
    <property type="entry name" value="WD40/YVTN_repeat-like_dom_sf"/>
</dbReference>
<protein>
    <submittedName>
        <fullName evidence="7">WD repeat-containing protein 43</fullName>
    </submittedName>
</protein>
<dbReference type="Pfam" id="PF04003">
    <property type="entry name" value="Utp12"/>
    <property type="match status" value="1"/>
</dbReference>
<dbReference type="InterPro" id="IPR036322">
    <property type="entry name" value="WD40_repeat_dom_sf"/>
</dbReference>
<feature type="compositionally biased region" description="Acidic residues" evidence="5">
    <location>
        <begin position="695"/>
        <end position="708"/>
    </location>
</feature>
<dbReference type="GO" id="GO:0000462">
    <property type="term" value="P:maturation of SSU-rRNA from tricistronic rRNA transcript (SSU-rRNA, 5.8S rRNA, LSU-rRNA)"/>
    <property type="evidence" value="ECO:0007669"/>
    <property type="project" value="TreeGrafter"/>
</dbReference>
<dbReference type="GO" id="GO:0005730">
    <property type="term" value="C:nucleolus"/>
    <property type="evidence" value="ECO:0007669"/>
    <property type="project" value="TreeGrafter"/>
</dbReference>
<dbReference type="InterPro" id="IPR001680">
    <property type="entry name" value="WD40_rpt"/>
</dbReference>
<proteinExistence type="inferred from homology"/>
<keyword evidence="8" id="KW-1185">Reference proteome</keyword>
<dbReference type="PANTHER" id="PTHR44267:SF1">
    <property type="entry name" value="WD REPEAT-CONTAINING PROTEIN 43"/>
    <property type="match status" value="1"/>
</dbReference>
<feature type="domain" description="Small-subunit processome Utp12" evidence="6">
    <location>
        <begin position="500"/>
        <end position="602"/>
    </location>
</feature>
<dbReference type="InterPro" id="IPR007148">
    <property type="entry name" value="SSU_processome_Utp12"/>
</dbReference>
<dbReference type="InterPro" id="IPR052414">
    <property type="entry name" value="U3_snoRNA-assoc_WDR"/>
</dbReference>
<evidence type="ECO:0000256" key="2">
    <source>
        <dbReference type="ARBA" id="ARBA00023242"/>
    </source>
</evidence>
<dbReference type="PROSITE" id="PS50082">
    <property type="entry name" value="WD_REPEATS_2"/>
    <property type="match status" value="1"/>
</dbReference>
<keyword evidence="4" id="KW-0853">WD repeat</keyword>
<dbReference type="Pfam" id="PF00400">
    <property type="entry name" value="WD40"/>
    <property type="match status" value="2"/>
</dbReference>
<comment type="caution">
    <text evidence="7">The sequence shown here is derived from an EMBL/GenBank/DDBJ whole genome shotgun (WGS) entry which is preliminary data.</text>
</comment>
<evidence type="ECO:0000256" key="5">
    <source>
        <dbReference type="SAM" id="MobiDB-lite"/>
    </source>
</evidence>
<dbReference type="STRING" id="9838.ENSCDRP00005018261"/>
<sequence>MAAGGGGVADPLSPAGVPCAFSPQSQAFFALASTDGHLRVWETANNRLHQEYVPSAHLSGTCTCLAWAPARLQAKEGPQRKKRKSEAIGTSNQVDLLALGTAVGSILLYSTVKAELHSKLISGGHDNKVNCIQWHQDNGCLYSCSDDKHIVEWNTQTCKVKCKWKGDNSSVSSLCISPDGKMLLSAGRTIKLWVLETKEVYRHFTGHATPVSSLMFTTIRPPNESQPFDGITGLYFLSGAVHDRLLNVWQVRSENKEKNAVMSFTVTDEPIYIDLTLSENKEEPVKLAVVCRDGQVHLFEHVLNGEALLVNFGEALTSNFDSAFPHGTFVDQYCKKPLTSNCTIQIATPGKGKKSTPKPIPILAAGFCSDKMSLLLVYGSWFQPTIERVALNSKEPHMCLVRDISNCWAPKVETAITKVRTPLINSEAKVLVPGIPGHHAAIKPAPPQTGQVESKRKLGENEVSIEERLGALDIDTKKEKDELPQTNSFPVLLTQGLESNDFEILNKVLQTKNLNLIKRTVLRMPLHAVIPLLQELTKRLQGHPNSAVLMVQWLKCVLTVHASYLSTLPDLVPQLGTLYQLMESRVKTFQKLSHLHGKLILLITQVTASEKAKGTTCPAQKAKLVYEEESSEEESDDEIADKDSDDNWDEDEEEKESEKGEDVDEENEEEDEDTEEKDEENGEDGDVASEKELNGDSDLDPENESEEE</sequence>
<evidence type="ECO:0000256" key="3">
    <source>
        <dbReference type="ARBA" id="ARBA00038335"/>
    </source>
</evidence>
<gene>
    <name evidence="7" type="ORF">Cadr_000017970</name>
</gene>
<evidence type="ECO:0000259" key="6">
    <source>
        <dbReference type="Pfam" id="PF04003"/>
    </source>
</evidence>
<comment type="subcellular location">
    <subcellularLocation>
        <location evidence="1">Nucleus</location>
    </subcellularLocation>
</comment>
<feature type="region of interest" description="Disordered" evidence="5">
    <location>
        <begin position="612"/>
        <end position="708"/>
    </location>
</feature>
<organism evidence="7 8">
    <name type="scientific">Camelus dromedarius</name>
    <name type="common">Dromedary</name>
    <name type="synonym">Arabian camel</name>
    <dbReference type="NCBI Taxonomy" id="9838"/>
    <lineage>
        <taxon>Eukaryota</taxon>
        <taxon>Metazoa</taxon>
        <taxon>Chordata</taxon>
        <taxon>Craniata</taxon>
        <taxon>Vertebrata</taxon>
        <taxon>Euteleostomi</taxon>
        <taxon>Mammalia</taxon>
        <taxon>Eutheria</taxon>
        <taxon>Laurasiatheria</taxon>
        <taxon>Artiodactyla</taxon>
        <taxon>Tylopoda</taxon>
        <taxon>Camelidae</taxon>
        <taxon>Camelus</taxon>
    </lineage>
</organism>
<dbReference type="Proteomes" id="UP000299084">
    <property type="component" value="Unassembled WGS sequence"/>
</dbReference>